<evidence type="ECO:0000313" key="2">
    <source>
        <dbReference type="EMBL" id="CKT74098.1"/>
    </source>
</evidence>
<sequence length="56" mass="5576">MNSSASLTGTDGSRSLGLSTKALPHARAGPAFHSGIIAGKLNGVIPATTPRGCRSE</sequence>
<organism evidence="1 4">
    <name type="scientific">Mycobacterium tuberculosis</name>
    <dbReference type="NCBI Taxonomy" id="1773"/>
    <lineage>
        <taxon>Bacteria</taxon>
        <taxon>Bacillati</taxon>
        <taxon>Actinomycetota</taxon>
        <taxon>Actinomycetes</taxon>
        <taxon>Mycobacteriales</taxon>
        <taxon>Mycobacteriaceae</taxon>
        <taxon>Mycobacterium</taxon>
        <taxon>Mycobacterium tuberculosis complex</taxon>
    </lineage>
</organism>
<dbReference type="EMBL" id="CNFT01001063">
    <property type="protein sequence ID" value="CKS79696.1"/>
    <property type="molecule type" value="Genomic_DNA"/>
</dbReference>
<evidence type="ECO:0000313" key="4">
    <source>
        <dbReference type="Proteomes" id="UP000050164"/>
    </source>
</evidence>
<dbReference type="EMBL" id="CNGE01001120">
    <property type="protein sequence ID" value="CKT74098.1"/>
    <property type="molecule type" value="Genomic_DNA"/>
</dbReference>
<name>A0A655ED44_MYCTX</name>
<evidence type="ECO:0000313" key="3">
    <source>
        <dbReference type="Proteomes" id="UP000048948"/>
    </source>
</evidence>
<protein>
    <submittedName>
        <fullName evidence="1">Uncharacterized protein</fullName>
    </submittedName>
</protein>
<reference evidence="3 4" key="1">
    <citation type="submission" date="2015-03" db="EMBL/GenBank/DDBJ databases">
        <authorList>
            <consortium name="Pathogen Informatics"/>
        </authorList>
    </citation>
    <scope>NUCLEOTIDE SEQUENCE [LARGE SCALE GENOMIC DNA]</scope>
    <source>
        <strain evidence="2 3">Bir 172</strain>
        <strain evidence="1 4">Bir 185</strain>
    </source>
</reference>
<gene>
    <name evidence="2" type="ORF">ERS027646_04077</name>
    <name evidence="1" type="ORF">ERS027659_03579</name>
</gene>
<dbReference type="Proteomes" id="UP000048948">
    <property type="component" value="Unassembled WGS sequence"/>
</dbReference>
<proteinExistence type="predicted"/>
<evidence type="ECO:0000313" key="1">
    <source>
        <dbReference type="EMBL" id="CKS79696.1"/>
    </source>
</evidence>
<accession>A0A655ED44</accession>
<dbReference type="Proteomes" id="UP000050164">
    <property type="component" value="Unassembled WGS sequence"/>
</dbReference>
<dbReference type="AlphaFoldDB" id="A0A655ED44"/>